<dbReference type="OMA" id="SYEGWSH"/>
<dbReference type="Proteomes" id="UP000694845">
    <property type="component" value="Unplaced"/>
</dbReference>
<dbReference type="Pfam" id="PF12146">
    <property type="entry name" value="Hydrolase_4"/>
    <property type="match status" value="1"/>
</dbReference>
<accession>A0A8B7XM72</accession>
<dbReference type="InterPro" id="IPR000073">
    <property type="entry name" value="AB_hydrolase_1"/>
</dbReference>
<dbReference type="FunFam" id="3.40.50.1820:FF:000117">
    <property type="entry name" value="Monoglyceride lipase, putative"/>
    <property type="match status" value="1"/>
</dbReference>
<proteinExistence type="predicted"/>
<gene>
    <name evidence="3" type="primary">LOC110974054</name>
</gene>
<dbReference type="PRINTS" id="PR00111">
    <property type="entry name" value="ABHYDROLASE"/>
</dbReference>
<dbReference type="GeneID" id="110974054"/>
<dbReference type="RefSeq" id="XP_022081070.1">
    <property type="nucleotide sequence ID" value="XM_022225378.1"/>
</dbReference>
<dbReference type="CTD" id="11343"/>
<evidence type="ECO:0000313" key="3">
    <source>
        <dbReference type="RefSeq" id="XP_022081070.1"/>
    </source>
</evidence>
<protein>
    <submittedName>
        <fullName evidence="3">Monoglyceride lipase-like isoform X1</fullName>
    </submittedName>
</protein>
<dbReference type="KEGG" id="aplc:110974054"/>
<keyword evidence="2" id="KW-1185">Reference proteome</keyword>
<evidence type="ECO:0000259" key="1">
    <source>
        <dbReference type="Pfam" id="PF12146"/>
    </source>
</evidence>
<dbReference type="SUPFAM" id="SSF53474">
    <property type="entry name" value="alpha/beta-Hydrolases"/>
    <property type="match status" value="1"/>
</dbReference>
<dbReference type="Gene3D" id="3.40.50.1820">
    <property type="entry name" value="alpha/beta hydrolase"/>
    <property type="match status" value="1"/>
</dbReference>
<dbReference type="InterPro" id="IPR029058">
    <property type="entry name" value="AB_hydrolase_fold"/>
</dbReference>
<dbReference type="InterPro" id="IPR022742">
    <property type="entry name" value="Hydrolase_4"/>
</dbReference>
<sequence>MAKCEKLSPQGTPYSSLAHFVNADGQYIYCKYWEPPTGTPVRALLCLVHGMGEHCERYNKLAQQFNNIGILVFTHDHIGHGKSEGSRVDIKHFQFFVRDCHQHIDLMKSKYEDLPVFLFGHSMGGTIAILVAYERPSLFTNTGVLLSAPAIKASPEIATPTKLFLGKILASIWPHAPMGQLESSSMSRDPEVVKDYETDPLIFHGKIKARFAVQTLQAMERLGNGLPDIRWPFLIQHGDQDKLAEISGSRLMYETAPSEDKTLTVYEGFYHELDKEPGGDGEKTIQELLDWVLQRLPSQ</sequence>
<organism evidence="2 3">
    <name type="scientific">Acanthaster planci</name>
    <name type="common">Crown-of-thorns starfish</name>
    <dbReference type="NCBI Taxonomy" id="133434"/>
    <lineage>
        <taxon>Eukaryota</taxon>
        <taxon>Metazoa</taxon>
        <taxon>Echinodermata</taxon>
        <taxon>Eleutherozoa</taxon>
        <taxon>Asterozoa</taxon>
        <taxon>Asteroidea</taxon>
        <taxon>Valvatacea</taxon>
        <taxon>Valvatida</taxon>
        <taxon>Acanthasteridae</taxon>
        <taxon>Acanthaster</taxon>
    </lineage>
</organism>
<reference evidence="3" key="1">
    <citation type="submission" date="2025-08" db="UniProtKB">
        <authorList>
            <consortium name="RefSeq"/>
        </authorList>
    </citation>
    <scope>IDENTIFICATION</scope>
</reference>
<dbReference type="PANTHER" id="PTHR11614">
    <property type="entry name" value="PHOSPHOLIPASE-RELATED"/>
    <property type="match status" value="1"/>
</dbReference>
<evidence type="ECO:0000313" key="2">
    <source>
        <dbReference type="Proteomes" id="UP000694845"/>
    </source>
</evidence>
<feature type="domain" description="Serine aminopeptidase S33" evidence="1">
    <location>
        <begin position="40"/>
        <end position="277"/>
    </location>
</feature>
<dbReference type="InterPro" id="IPR051044">
    <property type="entry name" value="MAG_DAG_Lipase"/>
</dbReference>
<name>A0A8B7XM72_ACAPL</name>
<dbReference type="OrthoDB" id="2498029at2759"/>
<dbReference type="AlphaFoldDB" id="A0A8B7XM72"/>